<feature type="coiled-coil region" evidence="4">
    <location>
        <begin position="294"/>
        <end position="328"/>
    </location>
</feature>
<keyword evidence="4" id="KW-0175">Coiled coil</keyword>
<dbReference type="GO" id="GO:0006302">
    <property type="term" value="P:double-strand break repair"/>
    <property type="evidence" value="ECO:0007669"/>
    <property type="project" value="InterPro"/>
</dbReference>
<evidence type="ECO:0000313" key="7">
    <source>
        <dbReference type="Proteomes" id="UP000411588"/>
    </source>
</evidence>
<dbReference type="Gene3D" id="3.40.50.300">
    <property type="entry name" value="P-loop containing nucleotide triphosphate hydrolases"/>
    <property type="match status" value="1"/>
</dbReference>
<dbReference type="InterPro" id="IPR038729">
    <property type="entry name" value="Rad50/SbcC_AAA"/>
</dbReference>
<feature type="domain" description="Rad50/SbcC-type AAA" evidence="5">
    <location>
        <begin position="8"/>
        <end position="242"/>
    </location>
</feature>
<accession>A0AB74QFS7</accession>
<reference evidence="6 7" key="1">
    <citation type="submission" date="2019-02" db="EMBL/GenBank/DDBJ databases">
        <authorList>
            <consortium name="Pathogen Informatics"/>
        </authorList>
    </citation>
    <scope>NUCLEOTIDE SEQUENCE [LARGE SCALE GENOMIC DNA]</scope>
    <source>
        <strain evidence="7">clo34</strain>
    </source>
</reference>
<evidence type="ECO:0000256" key="3">
    <source>
        <dbReference type="ARBA" id="ARBA00013368"/>
    </source>
</evidence>
<comment type="subunit">
    <text evidence="2">Heterodimer of SbcC and SbcD.</text>
</comment>
<name>A0AB74QFS7_CLODI</name>
<gene>
    <name evidence="6" type="ORF">SAMEA1402399_02625</name>
</gene>
<proteinExistence type="inferred from homology"/>
<dbReference type="InterPro" id="IPR027417">
    <property type="entry name" value="P-loop_NTPase"/>
</dbReference>
<dbReference type="SUPFAM" id="SSF52540">
    <property type="entry name" value="P-loop containing nucleoside triphosphate hydrolases"/>
    <property type="match status" value="1"/>
</dbReference>
<dbReference type="AlphaFoldDB" id="A0AB74QFS7"/>
<sequence>MKAILLKSLNIENFKGIKELRIDFNNITNVFGENATGKTSIFDAFTWVMFDKDSKNRSVFEIKPLDKQNKVIRGLVTTVTAVLEVNNKEIKLTKKYEEKWTRKRGESEATFTKNETTYMINDTPIKKSEYVKEVAEIANEEQFKLLTNPYFFSNELNWKKGRELILNVCGDITTEQIIESNKDLTLLITEFEKENNIDKIIKNRKAIKNNLSKEKEEIPVRVNECNKSMYDIDFEEIEAQLKAKKADLEAIEDMLLSGTKANEQILKDKEKIFELKQETQSIKQSASEKGNKKRNELLKEKDELKYNIKNLRNNLVYLERDNELKETLKKRAIEKTTNLRDKWTKKSQETLDLSVIQTECPTCKRPLDLEDIEEKKKEMLDNFNLNKAKELKEIAELGKSKNDDVELFNTEIERLKVDINKTLEEIQEKAVLLDKIKKELESTKSTEIYSADEEKRLTEISAEIKELEEKINNKDADKNIDELKENKKKLTSEIELLNKELAKRDINKELLDRKEQLLEKEKALGIELAHQEKILNLCELFIKTKVSLLESNISSKFKNVTFKLFKEQINGGIEETCEALINGVPFSNANTAGQINGGLDIINTLSNHFEVKMPIFVDNRESVNNLIDIDSQVINLIVSNDNPLKIEGVN</sequence>
<evidence type="ECO:0000313" key="6">
    <source>
        <dbReference type="EMBL" id="VFD33555.1"/>
    </source>
</evidence>
<evidence type="ECO:0000256" key="1">
    <source>
        <dbReference type="ARBA" id="ARBA00006930"/>
    </source>
</evidence>
<dbReference type="Proteomes" id="UP000411588">
    <property type="component" value="Unassembled WGS sequence"/>
</dbReference>
<organism evidence="6 7">
    <name type="scientific">Clostridioides difficile</name>
    <name type="common">Peptoclostridium difficile</name>
    <dbReference type="NCBI Taxonomy" id="1496"/>
    <lineage>
        <taxon>Bacteria</taxon>
        <taxon>Bacillati</taxon>
        <taxon>Bacillota</taxon>
        <taxon>Clostridia</taxon>
        <taxon>Peptostreptococcales</taxon>
        <taxon>Peptostreptococcaceae</taxon>
        <taxon>Clostridioides</taxon>
    </lineage>
</organism>
<feature type="coiled-coil region" evidence="4">
    <location>
        <begin position="197"/>
        <end position="254"/>
    </location>
</feature>
<dbReference type="Pfam" id="PF13476">
    <property type="entry name" value="AAA_23"/>
    <property type="match status" value="1"/>
</dbReference>
<comment type="caution">
    <text evidence="6">The sequence shown here is derived from an EMBL/GenBank/DDBJ whole genome shotgun (WGS) entry which is preliminary data.</text>
</comment>
<dbReference type="GO" id="GO:0016887">
    <property type="term" value="F:ATP hydrolysis activity"/>
    <property type="evidence" value="ECO:0007669"/>
    <property type="project" value="InterPro"/>
</dbReference>
<dbReference type="EMBL" id="CAADAN010000010">
    <property type="protein sequence ID" value="VFD33555.1"/>
    <property type="molecule type" value="Genomic_DNA"/>
</dbReference>
<dbReference type="PANTHER" id="PTHR32114:SF2">
    <property type="entry name" value="ABC TRANSPORTER ABCH.3"/>
    <property type="match status" value="1"/>
</dbReference>
<dbReference type="PANTHER" id="PTHR32114">
    <property type="entry name" value="ABC TRANSPORTER ABCH.3"/>
    <property type="match status" value="1"/>
</dbReference>
<evidence type="ECO:0000259" key="5">
    <source>
        <dbReference type="Pfam" id="PF13476"/>
    </source>
</evidence>
<feature type="coiled-coil region" evidence="4">
    <location>
        <begin position="405"/>
        <end position="527"/>
    </location>
</feature>
<protein>
    <recommendedName>
        <fullName evidence="3">Nuclease SbcCD subunit C</fullName>
    </recommendedName>
</protein>
<dbReference type="RefSeq" id="WP_066024914.1">
    <property type="nucleotide sequence ID" value="NZ_BIUN01000010.1"/>
</dbReference>
<evidence type="ECO:0000256" key="4">
    <source>
        <dbReference type="SAM" id="Coils"/>
    </source>
</evidence>
<comment type="similarity">
    <text evidence="1">Belongs to the SMC family. SbcC subfamily.</text>
</comment>
<evidence type="ECO:0000256" key="2">
    <source>
        <dbReference type="ARBA" id="ARBA00011322"/>
    </source>
</evidence>